<gene>
    <name evidence="2" type="ORF">IE331_06420</name>
</gene>
<dbReference type="Proteomes" id="UP000616839">
    <property type="component" value="Unassembled WGS sequence"/>
</dbReference>
<name>A0A927K3R3_9ACTN</name>
<dbReference type="SUPFAM" id="SSF109854">
    <property type="entry name" value="DinB/YfiT-like putative metalloenzymes"/>
    <property type="match status" value="1"/>
</dbReference>
<evidence type="ECO:0000313" key="3">
    <source>
        <dbReference type="Proteomes" id="UP000616839"/>
    </source>
</evidence>
<dbReference type="AlphaFoldDB" id="A0A927K3R3"/>
<accession>A0A927K3R3</accession>
<comment type="caution">
    <text evidence="2">The sequence shown here is derived from an EMBL/GenBank/DDBJ whole genome shotgun (WGS) entry which is preliminary data.</text>
</comment>
<dbReference type="GO" id="GO:0046872">
    <property type="term" value="F:metal ion binding"/>
    <property type="evidence" value="ECO:0007669"/>
    <property type="project" value="InterPro"/>
</dbReference>
<dbReference type="InterPro" id="IPR034660">
    <property type="entry name" value="DinB/YfiT-like"/>
</dbReference>
<keyword evidence="3" id="KW-1185">Reference proteome</keyword>
<reference evidence="2" key="1">
    <citation type="submission" date="2020-09" db="EMBL/GenBank/DDBJ databases">
        <title>Nocardioides sp. strain MJB4 16S ribosomal RNA gene Genome sequencing and assembly.</title>
        <authorList>
            <person name="Kim I."/>
        </authorList>
    </citation>
    <scope>NUCLEOTIDE SEQUENCE</scope>
    <source>
        <strain evidence="2">MJB4</strain>
    </source>
</reference>
<evidence type="ECO:0000259" key="1">
    <source>
        <dbReference type="Pfam" id="PF11716"/>
    </source>
</evidence>
<dbReference type="GO" id="GO:0005886">
    <property type="term" value="C:plasma membrane"/>
    <property type="evidence" value="ECO:0007669"/>
    <property type="project" value="TreeGrafter"/>
</dbReference>
<dbReference type="PANTHER" id="PTHR40758:SF1">
    <property type="entry name" value="CONSERVED PROTEIN"/>
    <property type="match status" value="1"/>
</dbReference>
<dbReference type="Pfam" id="PF11716">
    <property type="entry name" value="MDMPI_N"/>
    <property type="match status" value="1"/>
</dbReference>
<keyword evidence="2" id="KW-0413">Isomerase</keyword>
<proteinExistence type="predicted"/>
<dbReference type="EMBL" id="JACYXZ010000002">
    <property type="protein sequence ID" value="MBD8869256.1"/>
    <property type="molecule type" value="Genomic_DNA"/>
</dbReference>
<dbReference type="GO" id="GO:0016853">
    <property type="term" value="F:isomerase activity"/>
    <property type="evidence" value="ECO:0007669"/>
    <property type="project" value="UniProtKB-KW"/>
</dbReference>
<dbReference type="InterPro" id="IPR024344">
    <property type="entry name" value="MDMPI_metal-binding"/>
</dbReference>
<feature type="domain" description="Mycothiol-dependent maleylpyruvate isomerase metal-binding" evidence="1">
    <location>
        <begin position="11"/>
        <end position="132"/>
    </location>
</feature>
<sequence>MTRLRFPEYLDHLRRESRRFRDVLADVDPAAGVPTCPDWDASDLLWHLTEVQWFWSQVVLRRPEGPEGLTAPERPSRYADLLALFDTCSAELVGALETADPAHEAWTWSAEQTVGFIYRRQAHEALIHRLDAELTAAAAGATAGQTARPTAGPTPLDPVLASDGIDELLDVMLGGCPPWGRFTPDGTLVRVSATDTGTELLVALGRFTGTDPDGVSYDEDDLSVVERGSPADPRADPGADPGPVAALVSGTAGDLDAWLWDRIGPEAVTVSGDPEACDRFRALAGQSLL</sequence>
<organism evidence="2 3">
    <name type="scientific">Nocardioides donggukensis</name>
    <dbReference type="NCBI Taxonomy" id="2774019"/>
    <lineage>
        <taxon>Bacteria</taxon>
        <taxon>Bacillati</taxon>
        <taxon>Actinomycetota</taxon>
        <taxon>Actinomycetes</taxon>
        <taxon>Propionibacteriales</taxon>
        <taxon>Nocardioidaceae</taxon>
        <taxon>Nocardioides</taxon>
    </lineage>
</organism>
<dbReference type="RefSeq" id="WP_192141817.1">
    <property type="nucleotide sequence ID" value="NZ_JACYXZ010000002.1"/>
</dbReference>
<protein>
    <submittedName>
        <fullName evidence="2">Maleylpyruvate isomerase N-terminal domain-containing protein</fullName>
    </submittedName>
</protein>
<evidence type="ECO:0000313" key="2">
    <source>
        <dbReference type="EMBL" id="MBD8869256.1"/>
    </source>
</evidence>
<dbReference type="PANTHER" id="PTHR40758">
    <property type="entry name" value="CONSERVED PROTEIN"/>
    <property type="match status" value="1"/>
</dbReference>